<dbReference type="SUPFAM" id="SSF53067">
    <property type="entry name" value="Actin-like ATPase domain"/>
    <property type="match status" value="1"/>
</dbReference>
<dbReference type="AlphaFoldDB" id="A0A2T4PWF0"/>
<comment type="similarity">
    <text evidence="2">Belongs to the ROK (NagC/XylR) family.</text>
</comment>
<dbReference type="OrthoDB" id="9796533at2"/>
<dbReference type="SUPFAM" id="SSF46785">
    <property type="entry name" value="Winged helix' DNA-binding domain"/>
    <property type="match status" value="1"/>
</dbReference>
<dbReference type="EMBL" id="PZFK01000003">
    <property type="protein sequence ID" value="PTI30829.1"/>
    <property type="molecule type" value="Genomic_DNA"/>
</dbReference>
<protein>
    <submittedName>
        <fullName evidence="4">ROK family transcriptional regulator</fullName>
    </submittedName>
</protein>
<dbReference type="RefSeq" id="WP_107556645.1">
    <property type="nucleotide sequence ID" value="NZ_PZFF01000033.1"/>
</dbReference>
<dbReference type="STRING" id="1167632.GCA_000286335_00904"/>
<dbReference type="InterPro" id="IPR000600">
    <property type="entry name" value="ROK"/>
</dbReference>
<organism evidence="4 5">
    <name type="scientific">Mammaliicoccus vitulinus</name>
    <dbReference type="NCBI Taxonomy" id="71237"/>
    <lineage>
        <taxon>Bacteria</taxon>
        <taxon>Bacillati</taxon>
        <taxon>Bacillota</taxon>
        <taxon>Bacilli</taxon>
        <taxon>Bacillales</taxon>
        <taxon>Staphylococcaceae</taxon>
        <taxon>Mammaliicoccus</taxon>
    </lineage>
</organism>
<keyword evidence="3" id="KW-0859">Xylose metabolism</keyword>
<dbReference type="InterPro" id="IPR036388">
    <property type="entry name" value="WH-like_DNA-bd_sf"/>
</dbReference>
<evidence type="ECO:0000256" key="3">
    <source>
        <dbReference type="ARBA" id="ARBA00022629"/>
    </source>
</evidence>
<evidence type="ECO:0000313" key="4">
    <source>
        <dbReference type="EMBL" id="PTI30829.1"/>
    </source>
</evidence>
<dbReference type="PANTHER" id="PTHR18964:SF149">
    <property type="entry name" value="BIFUNCTIONAL UDP-N-ACETYLGLUCOSAMINE 2-EPIMERASE_N-ACETYLMANNOSAMINE KINASE"/>
    <property type="match status" value="1"/>
</dbReference>
<keyword evidence="3" id="KW-0119">Carbohydrate metabolism</keyword>
<dbReference type="CDD" id="cd24076">
    <property type="entry name" value="ASKHA_ATPase_ROK_BsXylR-like"/>
    <property type="match status" value="1"/>
</dbReference>
<evidence type="ECO:0000256" key="1">
    <source>
        <dbReference type="ARBA" id="ARBA00002486"/>
    </source>
</evidence>
<dbReference type="InterPro" id="IPR043129">
    <property type="entry name" value="ATPase_NBD"/>
</dbReference>
<dbReference type="InterPro" id="IPR036390">
    <property type="entry name" value="WH_DNA-bd_sf"/>
</dbReference>
<comment type="function">
    <text evidence="1">Transcriptional repressor of xylose-utilizing enzymes.</text>
</comment>
<proteinExistence type="inferred from homology"/>
<reference evidence="4 5" key="1">
    <citation type="journal article" date="2016" name="Front. Microbiol.">
        <title>Comprehensive Phylogenetic Analysis of Bovine Non-aureus Staphylococci Species Based on Whole-Genome Sequencing.</title>
        <authorList>
            <person name="Naushad S."/>
            <person name="Barkema H.W."/>
            <person name="Luby C."/>
            <person name="Condas L.A."/>
            <person name="Nobrega D.B."/>
            <person name="Carson D.A."/>
            <person name="De Buck J."/>
        </authorList>
    </citation>
    <scope>NUCLEOTIDE SEQUENCE [LARGE SCALE GENOMIC DNA]</scope>
    <source>
        <strain evidence="4 5">SNUC 2204</strain>
    </source>
</reference>
<evidence type="ECO:0000256" key="2">
    <source>
        <dbReference type="ARBA" id="ARBA00006479"/>
    </source>
</evidence>
<sequence>MKQSSRINVNLMKDYNKQLVLRTIQKHGPISRVEIANRIELSRPSVSEIVSILIEEQWIEEKPSEIKVRGRQPIPLDINKEKKVIVGLEIGAYATTVIVCNLKAEILYEIQIEMNTHKEPDQMIEYLGQQINSITQTYKEKEIGVLGIGVGMHGLVDTEKGKNIFAPNLGWRNVEIQTILENITQLKVLIDNDCNSAALAEMWFGQGKDESNFISVIVDYGVGASIINGGSIFKGAHHVTGQIGHVTIDPDGPLCSCGNYGCLETLTSEKAILKKVKRKLKMGETSHIITQKFNIEDLTIEDFYQAVNQGDELCLNIAEEIGRNLGLGFTILINLFGPKFIVLGGSLTQISDVLISNIMRVIQLKVMGEEAKQTPIVTSALENDLYTIGAASLIVEDIFSLPNPNKRF</sequence>
<dbReference type="Proteomes" id="UP000241209">
    <property type="component" value="Unassembled WGS sequence"/>
</dbReference>
<dbReference type="Pfam" id="PF13412">
    <property type="entry name" value="HTH_24"/>
    <property type="match status" value="1"/>
</dbReference>
<accession>A0A2T4PWF0</accession>
<dbReference type="PANTHER" id="PTHR18964">
    <property type="entry name" value="ROK (REPRESSOR, ORF, KINASE) FAMILY"/>
    <property type="match status" value="1"/>
</dbReference>
<evidence type="ECO:0000313" key="5">
    <source>
        <dbReference type="Proteomes" id="UP000241209"/>
    </source>
</evidence>
<name>A0A2T4PWF0_9STAP</name>
<comment type="caution">
    <text evidence="4">The sequence shown here is derived from an EMBL/GenBank/DDBJ whole genome shotgun (WGS) entry which is preliminary data.</text>
</comment>
<dbReference type="Gene3D" id="3.30.420.40">
    <property type="match status" value="2"/>
</dbReference>
<dbReference type="Gene3D" id="1.10.10.10">
    <property type="entry name" value="Winged helix-like DNA-binding domain superfamily/Winged helix DNA-binding domain"/>
    <property type="match status" value="1"/>
</dbReference>
<dbReference type="GO" id="GO:0042732">
    <property type="term" value="P:D-xylose metabolic process"/>
    <property type="evidence" value="ECO:0007669"/>
    <property type="project" value="UniProtKB-KW"/>
</dbReference>
<dbReference type="Pfam" id="PF00480">
    <property type="entry name" value="ROK"/>
    <property type="match status" value="1"/>
</dbReference>
<gene>
    <name evidence="4" type="ORF">BU072_02235</name>
</gene>